<evidence type="ECO:0000313" key="4">
    <source>
        <dbReference type="Proteomes" id="UP001431783"/>
    </source>
</evidence>
<comment type="caution">
    <text evidence="3">The sequence shown here is derived from an EMBL/GenBank/DDBJ whole genome shotgun (WGS) entry which is preliminary data.</text>
</comment>
<dbReference type="InterPro" id="IPR027417">
    <property type="entry name" value="P-loop_NTPase"/>
</dbReference>
<dbReference type="PANTHER" id="PTHR12381">
    <property type="entry name" value="HETEROGENEOUS NUCLEAR RIBONUCLEOPROTEIN U FAMILY MEMBER"/>
    <property type="match status" value="1"/>
</dbReference>
<feature type="compositionally biased region" description="Low complexity" evidence="1">
    <location>
        <begin position="896"/>
        <end position="914"/>
    </location>
</feature>
<evidence type="ECO:0000259" key="2">
    <source>
        <dbReference type="PROSITE" id="PS50800"/>
    </source>
</evidence>
<feature type="compositionally biased region" description="Acidic residues" evidence="1">
    <location>
        <begin position="160"/>
        <end position="169"/>
    </location>
</feature>
<feature type="compositionally biased region" description="Basic and acidic residues" evidence="1">
    <location>
        <begin position="67"/>
        <end position="95"/>
    </location>
</feature>
<evidence type="ECO:0000313" key="3">
    <source>
        <dbReference type="EMBL" id="KAK9881560.1"/>
    </source>
</evidence>
<proteinExistence type="predicted"/>
<dbReference type="Gene3D" id="3.40.50.300">
    <property type="entry name" value="P-loop containing nucleotide triphosphate hydrolases"/>
    <property type="match status" value="1"/>
</dbReference>
<feature type="compositionally biased region" description="Polar residues" evidence="1">
    <location>
        <begin position="877"/>
        <end position="895"/>
    </location>
</feature>
<evidence type="ECO:0000256" key="1">
    <source>
        <dbReference type="SAM" id="MobiDB-lite"/>
    </source>
</evidence>
<dbReference type="AlphaFoldDB" id="A0AAW1UGA8"/>
<dbReference type="SUPFAM" id="SSF68906">
    <property type="entry name" value="SAP domain"/>
    <property type="match status" value="1"/>
</dbReference>
<dbReference type="GO" id="GO:0005634">
    <property type="term" value="C:nucleus"/>
    <property type="evidence" value="ECO:0007669"/>
    <property type="project" value="TreeGrafter"/>
</dbReference>
<dbReference type="PANTHER" id="PTHR12381:SF56">
    <property type="entry name" value="B30.2_SPRY DOMAIN-CONTAINING PROTEIN-RELATED"/>
    <property type="match status" value="1"/>
</dbReference>
<feature type="compositionally biased region" description="Basic and acidic residues" evidence="1">
    <location>
        <begin position="752"/>
        <end position="785"/>
    </location>
</feature>
<dbReference type="Pfam" id="PF02037">
    <property type="entry name" value="SAP"/>
    <property type="match status" value="1"/>
</dbReference>
<dbReference type="Gene3D" id="1.10.720.30">
    <property type="entry name" value="SAP domain"/>
    <property type="match status" value="1"/>
</dbReference>
<accession>A0AAW1UGA8</accession>
<dbReference type="SUPFAM" id="SSF49899">
    <property type="entry name" value="Concanavalin A-like lectins/glucanases"/>
    <property type="match status" value="1"/>
</dbReference>
<feature type="compositionally biased region" description="Basic and acidic residues" evidence="1">
    <location>
        <begin position="371"/>
        <end position="401"/>
    </location>
</feature>
<organism evidence="3 4">
    <name type="scientific">Henosepilachna vigintioctopunctata</name>
    <dbReference type="NCBI Taxonomy" id="420089"/>
    <lineage>
        <taxon>Eukaryota</taxon>
        <taxon>Metazoa</taxon>
        <taxon>Ecdysozoa</taxon>
        <taxon>Arthropoda</taxon>
        <taxon>Hexapoda</taxon>
        <taxon>Insecta</taxon>
        <taxon>Pterygota</taxon>
        <taxon>Neoptera</taxon>
        <taxon>Endopterygota</taxon>
        <taxon>Coleoptera</taxon>
        <taxon>Polyphaga</taxon>
        <taxon>Cucujiformia</taxon>
        <taxon>Coccinelloidea</taxon>
        <taxon>Coccinellidae</taxon>
        <taxon>Epilachninae</taxon>
        <taxon>Epilachnini</taxon>
        <taxon>Henosepilachna</taxon>
    </lineage>
</organism>
<dbReference type="InterPro" id="IPR043136">
    <property type="entry name" value="B30.2/SPRY_sf"/>
</dbReference>
<name>A0AAW1UGA8_9CUCU</name>
<dbReference type="GO" id="GO:0003723">
    <property type="term" value="F:RNA binding"/>
    <property type="evidence" value="ECO:0007669"/>
    <property type="project" value="TreeGrafter"/>
</dbReference>
<feature type="compositionally biased region" description="Low complexity" evidence="1">
    <location>
        <begin position="861"/>
        <end position="876"/>
    </location>
</feature>
<dbReference type="SUPFAM" id="SSF52540">
    <property type="entry name" value="P-loop containing nucleoside triphosphate hydrolases"/>
    <property type="match status" value="1"/>
</dbReference>
<feature type="region of interest" description="Disordered" evidence="1">
    <location>
        <begin position="43"/>
        <end position="201"/>
    </location>
</feature>
<reference evidence="3 4" key="1">
    <citation type="submission" date="2023-03" db="EMBL/GenBank/DDBJ databases">
        <title>Genome insight into feeding habits of ladybird beetles.</title>
        <authorList>
            <person name="Li H.-S."/>
            <person name="Huang Y.-H."/>
            <person name="Pang H."/>
        </authorList>
    </citation>
    <scope>NUCLEOTIDE SEQUENCE [LARGE SCALE GENOMIC DNA]</scope>
    <source>
        <strain evidence="3">SYSU_2023b</strain>
        <tissue evidence="3">Whole body</tissue>
    </source>
</reference>
<dbReference type="SMART" id="SM00513">
    <property type="entry name" value="SAP"/>
    <property type="match status" value="1"/>
</dbReference>
<feature type="compositionally biased region" description="Basic and acidic residues" evidence="1">
    <location>
        <begin position="145"/>
        <end position="157"/>
    </location>
</feature>
<dbReference type="EMBL" id="JARQZJ010000069">
    <property type="protein sequence ID" value="KAK9881560.1"/>
    <property type="molecule type" value="Genomic_DNA"/>
</dbReference>
<feature type="compositionally biased region" description="Basic and acidic residues" evidence="1">
    <location>
        <begin position="826"/>
        <end position="836"/>
    </location>
</feature>
<dbReference type="Gene3D" id="2.60.120.920">
    <property type="match status" value="1"/>
</dbReference>
<protein>
    <recommendedName>
        <fullName evidence="2">SAP domain-containing protein</fullName>
    </recommendedName>
</protein>
<keyword evidence="4" id="KW-1185">Reference proteome</keyword>
<dbReference type="PROSITE" id="PS50800">
    <property type="entry name" value="SAP"/>
    <property type="match status" value="1"/>
</dbReference>
<dbReference type="InterPro" id="IPR013320">
    <property type="entry name" value="ConA-like_dom_sf"/>
</dbReference>
<dbReference type="InterPro" id="IPR036361">
    <property type="entry name" value="SAP_dom_sf"/>
</dbReference>
<feature type="compositionally biased region" description="Basic and acidic residues" evidence="1">
    <location>
        <begin position="274"/>
        <end position="364"/>
    </location>
</feature>
<feature type="compositionally biased region" description="Basic and acidic residues" evidence="1">
    <location>
        <begin position="170"/>
        <end position="201"/>
    </location>
</feature>
<dbReference type="InterPro" id="IPR003034">
    <property type="entry name" value="SAP_dom"/>
</dbReference>
<sequence length="1009" mass="115629">MSPTIDPSKLKVTELREELQARGLDTKGNKPVLVKRLKKALEDELDKELPDTSIADTSTEDLDSSCVEEKNNTVETETPDRKPSIDSRTSPHESEAEQSVNNDELDEGTANTANIDELNKTANDGECIPNVSDNVTPDEGEGIDNVERKKEEPKPIQDVEMSETIEETQNEQKGEKRKRTDGSQESAPKRRERSPIKEDEPVIDPEKVLLSWYDSDLHLLVDKESFLSAKPIHEGLFGYAWAGVRATHGITFGKVRYEVKITEELKWEDFTNQRRERQEKAKERRDKEKQKEDSKNKKTDINNEELEEHKQKDETAKEENDVKEEQNEDAKVEEHEQPVEEKMDVCEKDCSKSTEKELTEEKTDTSQQGIETDKEVSEPVKEEVSEDKAEENISDDRKTDTENTTATEPLKPLEPILTHIFRAGWSMSKASLQLGEDSCSFGYESTGKFVSNREFKEFAAPYKLGDVIGAYLNITKENVEMRYTVNGELQPEIQLVSRSDLPEENFALFPHILSRNLGFELNLGAKEEPWFSCPEDLIDYPFLQAVNEKVCGPTRPGTREECEVLMMCGLPGSGKTHWVKEYLKSNADKKITVIGCSHLLDKMTVHGEPLKLSYNGRWSILLDKLQRCLNRLAEIAPQRRRNYIIDQTNVFPSAQRRKLRDFEGFKRRAVVVIVGDEEQAKRQSLKEAQDGKDVPDYAILEMKANMAIPTKGDMLEEIIFTDLNEEEAKAQITKYNNEGKAAGYQPGQRKPGFRDDRNRWSYKRNDYNRGGFRGDRGFQRFDRGPRGWGQPPPPGRFQNNRRPFPPPGLGNRDWLRNNRGPPPRPVNDRNGRDNRHPPNFRNPRQAGPPGGGRPDNWQARGGNYSQGNWGQQGNWGASTNQGWGSGYQQQGNWNSNQWKYGNNNQQQGGGYSQQQGYGQNWNNYYGQQQYTQNWTGQELTSTIISTHSGPTMHSNMPKDRTLNMQMHFKLLKNESSKFCFTVCHPNYFYFELSFHSDINIYVYTFIMCR</sequence>
<feature type="region of interest" description="Disordered" evidence="1">
    <location>
        <begin position="274"/>
        <end position="406"/>
    </location>
</feature>
<feature type="domain" description="SAP" evidence="2">
    <location>
        <begin position="7"/>
        <end position="41"/>
    </location>
</feature>
<gene>
    <name evidence="3" type="ORF">WA026_016437</name>
</gene>
<dbReference type="GO" id="GO:0000380">
    <property type="term" value="P:alternative mRNA splicing, via spliceosome"/>
    <property type="evidence" value="ECO:0007669"/>
    <property type="project" value="TreeGrafter"/>
</dbReference>
<dbReference type="InterPro" id="IPR003877">
    <property type="entry name" value="SPRY_dom"/>
</dbReference>
<dbReference type="SMART" id="SM00449">
    <property type="entry name" value="SPRY"/>
    <property type="match status" value="1"/>
</dbReference>
<dbReference type="Proteomes" id="UP001431783">
    <property type="component" value="Unassembled WGS sequence"/>
</dbReference>
<feature type="region of interest" description="Disordered" evidence="1">
    <location>
        <begin position="737"/>
        <end position="914"/>
    </location>
</feature>
<dbReference type="Pfam" id="PF13671">
    <property type="entry name" value="AAA_33"/>
    <property type="match status" value="1"/>
</dbReference>